<proteinExistence type="predicted"/>
<dbReference type="Gene3D" id="3.30.70.1900">
    <property type="match status" value="1"/>
</dbReference>
<dbReference type="OrthoDB" id="9787241at2"/>
<dbReference type="EMBL" id="QGKM01000096">
    <property type="protein sequence ID" value="PWQ92330.1"/>
    <property type="molecule type" value="Genomic_DNA"/>
</dbReference>
<name>A0A317C7P0_9GAMM</name>
<protein>
    <recommendedName>
        <fullName evidence="1">CRISPR-associated protein Cas6 C-terminal domain-containing protein</fullName>
    </recommendedName>
</protein>
<keyword evidence="3" id="KW-1185">Reference proteome</keyword>
<dbReference type="Pfam" id="PF10040">
    <property type="entry name" value="CRISPR_Cas6"/>
    <property type="match status" value="1"/>
</dbReference>
<comment type="caution">
    <text evidence="2">The sequence shown here is derived from an EMBL/GenBank/DDBJ whole genome shotgun (WGS) entry which is preliminary data.</text>
</comment>
<reference evidence="2 3" key="1">
    <citation type="submission" date="2018-05" db="EMBL/GenBank/DDBJ databases">
        <title>Leucothrix arctica sp. nov., isolated from Arctic seawater.</title>
        <authorList>
            <person name="Choi A."/>
            <person name="Baek K."/>
        </authorList>
    </citation>
    <scope>NUCLEOTIDE SEQUENCE [LARGE SCALE GENOMIC DNA]</scope>
    <source>
        <strain evidence="2 3">JCM 18388</strain>
    </source>
</reference>
<dbReference type="InterPro" id="IPR019267">
    <property type="entry name" value="CRISPR-assoc_Cas6_C"/>
</dbReference>
<sequence length="308" mass="34275">MIHLPLSKYHFTFTVTAALEMPAQPGVLWHSVLGKALKQRACVSPDTECEQCFYLHDCDYPQLFRGVRPPDSEIMRKYTTIPPPHVFQFNEETKSVYEAGETVRQSIVLCGSSNQKFPVIAAAMMLAAHTGLGKKRSKLQLVGIHQELPDGSQFNLVQDNKLIAAQPPVKMPDVVMPDAVTLQFLTPYRASGNAANAKQLAVDRLLMAIIRRVDLMQYFTTGEKIQADFRALKAMAESVVLLEQSITYKADERYSAKSRSSKQSGGLIGQFTINLKNAKTLGLFLNTGQWLNVGKNASMGYGNFWLKT</sequence>
<dbReference type="AlphaFoldDB" id="A0A317C7P0"/>
<accession>A0A317C7P0</accession>
<gene>
    <name evidence="2" type="ORF">DKW60_21820</name>
</gene>
<feature type="domain" description="CRISPR-associated protein Cas6 C-terminal" evidence="1">
    <location>
        <begin position="182"/>
        <end position="303"/>
    </location>
</feature>
<evidence type="ECO:0000259" key="1">
    <source>
        <dbReference type="Pfam" id="PF10040"/>
    </source>
</evidence>
<organism evidence="2 3">
    <name type="scientific">Leucothrix pacifica</name>
    <dbReference type="NCBI Taxonomy" id="1247513"/>
    <lineage>
        <taxon>Bacteria</taxon>
        <taxon>Pseudomonadati</taxon>
        <taxon>Pseudomonadota</taxon>
        <taxon>Gammaproteobacteria</taxon>
        <taxon>Thiotrichales</taxon>
        <taxon>Thiotrichaceae</taxon>
        <taxon>Leucothrix</taxon>
    </lineage>
</organism>
<dbReference type="Proteomes" id="UP000245539">
    <property type="component" value="Unassembled WGS sequence"/>
</dbReference>
<dbReference type="RefSeq" id="WP_109839782.1">
    <property type="nucleotide sequence ID" value="NZ_QGKM01000096.1"/>
</dbReference>
<evidence type="ECO:0000313" key="3">
    <source>
        <dbReference type="Proteomes" id="UP000245539"/>
    </source>
</evidence>
<evidence type="ECO:0000313" key="2">
    <source>
        <dbReference type="EMBL" id="PWQ92330.1"/>
    </source>
</evidence>